<dbReference type="PANTHER" id="PTHR31071">
    <property type="entry name" value="GB|AAF24581.1"/>
    <property type="match status" value="1"/>
</dbReference>
<dbReference type="GeneID" id="113852181"/>
<dbReference type="KEGG" id="aprc:113852181"/>
<organism evidence="3 4">
    <name type="scientific">Abrus precatorius</name>
    <name type="common">Indian licorice</name>
    <name type="synonym">Glycine abrus</name>
    <dbReference type="NCBI Taxonomy" id="3816"/>
    <lineage>
        <taxon>Eukaryota</taxon>
        <taxon>Viridiplantae</taxon>
        <taxon>Streptophyta</taxon>
        <taxon>Embryophyta</taxon>
        <taxon>Tracheophyta</taxon>
        <taxon>Spermatophyta</taxon>
        <taxon>Magnoliopsida</taxon>
        <taxon>eudicotyledons</taxon>
        <taxon>Gunneridae</taxon>
        <taxon>Pentapetalae</taxon>
        <taxon>rosids</taxon>
        <taxon>fabids</taxon>
        <taxon>Fabales</taxon>
        <taxon>Fabaceae</taxon>
        <taxon>Papilionoideae</taxon>
        <taxon>50 kb inversion clade</taxon>
        <taxon>NPAAA clade</taxon>
        <taxon>indigoferoid/millettioid clade</taxon>
        <taxon>Abreae</taxon>
        <taxon>Abrus</taxon>
    </lineage>
</organism>
<sequence length="586" mass="66637">MASNNPLPDPMIFSGQSHIPRRRKHRNSAVAVAFRHRAAPKKHSDNNSNSPVNFCEGLHKSEASARKLAAGLCQFRLMEASEDGGADFQNASSFPLPMSPLANGNVKITLSHHHNTGEKFTEMKDRLRRPLTILRSGNGIQCETESSLPNLKCSKEEAKKWNPTLKNEASDECPMIHSRKCVEDEKIVGDYDSVMTTLLEELLRAQRSIKKLKAAQKASKKRVKQFLQNLEKEKLFWKRRECQRVETMLNDLKDKLERERKSRERMELLNTKLVQELAKANLSAKQFMTKYKKEKKERELIEEVCNELAMQIGEDKAKLEGLSDSMKICEELEEERKMMQMAELWREESVQMKLVEAQCVLEDKYNQMVELIAFLQTFLRSKGAELDTTELEDTQLIKQDIESVNIQRIVELSYDFSKSDNIVSIFEELRKDNIEEGVNKPDSHLTLTSPLPTAHIESLDEEMLNKNSTLHDNSSPSSDYNKNSNGGTTISSTQSSQHKRFGDDRYEQKESTGSIIQNGGITSSQCKSSVEGSFKHSELLGPGNSTCNMNPHILRGMKGCTEWPRGIPKSNSKVIPSERKSEKQKI</sequence>
<dbReference type="RefSeq" id="XP_027338223.1">
    <property type="nucleotide sequence ID" value="XM_027482422.1"/>
</dbReference>
<proteinExistence type="predicted"/>
<dbReference type="AlphaFoldDB" id="A0A8B8K549"/>
<evidence type="ECO:0000256" key="1">
    <source>
        <dbReference type="SAM" id="Coils"/>
    </source>
</evidence>
<keyword evidence="3" id="KW-1185">Reference proteome</keyword>
<feature type="compositionally biased region" description="Polar residues" evidence="2">
    <location>
        <begin position="511"/>
        <end position="527"/>
    </location>
</feature>
<evidence type="ECO:0000313" key="4">
    <source>
        <dbReference type="RefSeq" id="XP_027338223.1"/>
    </source>
</evidence>
<feature type="region of interest" description="Disordered" evidence="2">
    <location>
        <begin position="467"/>
        <end position="527"/>
    </location>
</feature>
<dbReference type="PANTHER" id="PTHR31071:SF14">
    <property type="entry name" value="BZIP DOMAIN-CONTAINING PROTEIN"/>
    <property type="match status" value="1"/>
</dbReference>
<feature type="region of interest" description="Disordered" evidence="2">
    <location>
        <begin position="1"/>
        <end position="23"/>
    </location>
</feature>
<evidence type="ECO:0000313" key="3">
    <source>
        <dbReference type="Proteomes" id="UP000694853"/>
    </source>
</evidence>
<evidence type="ECO:0000256" key="2">
    <source>
        <dbReference type="SAM" id="MobiDB-lite"/>
    </source>
</evidence>
<dbReference type="InterPro" id="IPR043424">
    <property type="entry name" value="BLT-like"/>
</dbReference>
<dbReference type="Proteomes" id="UP000694853">
    <property type="component" value="Unplaced"/>
</dbReference>
<feature type="coiled-coil region" evidence="1">
    <location>
        <begin position="242"/>
        <end position="311"/>
    </location>
</feature>
<feature type="compositionally biased region" description="Polar residues" evidence="2">
    <location>
        <begin position="467"/>
        <end position="482"/>
    </location>
</feature>
<reference evidence="3" key="1">
    <citation type="journal article" date="2019" name="Toxins">
        <title>Detection of Abrin-Like and Prepropulchellin-Like Toxin Genes and Transcripts Using Whole Genome Sequencing and Full-Length Transcript Sequencing of Abrus precatorius.</title>
        <authorList>
            <person name="Hovde B.T."/>
            <person name="Daligault H.E."/>
            <person name="Hanschen E.R."/>
            <person name="Kunde Y.A."/>
            <person name="Johnson M.B."/>
            <person name="Starkenburg S.R."/>
            <person name="Johnson S.L."/>
        </authorList>
    </citation>
    <scope>NUCLEOTIDE SEQUENCE [LARGE SCALE GENOMIC DNA]</scope>
</reference>
<feature type="region of interest" description="Disordered" evidence="2">
    <location>
        <begin position="561"/>
        <end position="586"/>
    </location>
</feature>
<gene>
    <name evidence="4" type="primary">LOC113852181</name>
</gene>
<dbReference type="OrthoDB" id="1433810at2759"/>
<feature type="compositionally biased region" description="Low complexity" evidence="2">
    <location>
        <begin position="483"/>
        <end position="496"/>
    </location>
</feature>
<reference evidence="4" key="2">
    <citation type="submission" date="2025-08" db="UniProtKB">
        <authorList>
            <consortium name="RefSeq"/>
        </authorList>
    </citation>
    <scope>IDENTIFICATION</scope>
    <source>
        <tissue evidence="4">Young leaves</tissue>
    </source>
</reference>
<feature type="compositionally biased region" description="Basic and acidic residues" evidence="2">
    <location>
        <begin position="500"/>
        <end position="510"/>
    </location>
</feature>
<protein>
    <submittedName>
        <fullName evidence="4">Uncharacterized protein LOC113852181</fullName>
    </submittedName>
</protein>
<name>A0A8B8K549_ABRPR</name>
<feature type="compositionally biased region" description="Basic and acidic residues" evidence="2">
    <location>
        <begin position="576"/>
        <end position="586"/>
    </location>
</feature>
<accession>A0A8B8K549</accession>
<keyword evidence="1" id="KW-0175">Coiled coil</keyword>